<evidence type="ECO:0000313" key="3">
    <source>
        <dbReference type="Proteomes" id="UP000593568"/>
    </source>
</evidence>
<dbReference type="PANTHER" id="PTHR48200">
    <property type="entry name" value="PROTEIN, PUTATIVE-RELATED"/>
    <property type="match status" value="1"/>
</dbReference>
<dbReference type="AlphaFoldDB" id="A0A7J9EYM8"/>
<proteinExistence type="predicted"/>
<dbReference type="Proteomes" id="UP000593568">
    <property type="component" value="Unassembled WGS sequence"/>
</dbReference>
<evidence type="ECO:0000259" key="1">
    <source>
        <dbReference type="Pfam" id="PF24924"/>
    </source>
</evidence>
<accession>A0A7J9EYM8</accession>
<dbReference type="PANTHER" id="PTHR48200:SF1">
    <property type="entry name" value="AMINOTRANSFERASE-LIKE PLANT MOBILE DOMAIN-CONTAINING PROTEIN"/>
    <property type="match status" value="1"/>
</dbReference>
<protein>
    <recommendedName>
        <fullName evidence="1">DUF7745 domain-containing protein</fullName>
    </recommendedName>
</protein>
<name>A0A7J9EYM8_9ROSI</name>
<comment type="caution">
    <text evidence="2">The sequence shown here is derived from an EMBL/GenBank/DDBJ whole genome shotgun (WGS) entry which is preliminary data.</text>
</comment>
<sequence>MSEQWVVARIKQKGDNKCILWKNLRDLILAHPNTKKKVDVFTLSVYGLVVFPKALGHFDEAVTNLFDRLDKRVMLVPVILAKTFRSLNECRRAGKGRFIGCAQLLLAWFYSHFWKVDKVSYRVFSENYSPMKEIVAIPRRDDISEEKWMAIILNLQEKDIKWRAPWMLPYKILYRCGNFDWVPLLGI</sequence>
<gene>
    <name evidence="2" type="ORF">Gotri_006065</name>
</gene>
<dbReference type="Pfam" id="PF24924">
    <property type="entry name" value="DUF7745"/>
    <property type="match status" value="1"/>
</dbReference>
<dbReference type="EMBL" id="JABEZW010000010">
    <property type="protein sequence ID" value="MBA0778167.1"/>
    <property type="molecule type" value="Genomic_DNA"/>
</dbReference>
<evidence type="ECO:0000313" key="2">
    <source>
        <dbReference type="EMBL" id="MBA0778167.1"/>
    </source>
</evidence>
<organism evidence="2 3">
    <name type="scientific">Gossypium trilobum</name>
    <dbReference type="NCBI Taxonomy" id="34281"/>
    <lineage>
        <taxon>Eukaryota</taxon>
        <taxon>Viridiplantae</taxon>
        <taxon>Streptophyta</taxon>
        <taxon>Embryophyta</taxon>
        <taxon>Tracheophyta</taxon>
        <taxon>Spermatophyta</taxon>
        <taxon>Magnoliopsida</taxon>
        <taxon>eudicotyledons</taxon>
        <taxon>Gunneridae</taxon>
        <taxon>Pentapetalae</taxon>
        <taxon>rosids</taxon>
        <taxon>malvids</taxon>
        <taxon>Malvales</taxon>
        <taxon>Malvaceae</taxon>
        <taxon>Malvoideae</taxon>
        <taxon>Gossypium</taxon>
    </lineage>
</organism>
<dbReference type="InterPro" id="IPR056647">
    <property type="entry name" value="DUF7745"/>
</dbReference>
<feature type="domain" description="DUF7745" evidence="1">
    <location>
        <begin position="16"/>
        <end position="186"/>
    </location>
</feature>
<keyword evidence="3" id="KW-1185">Reference proteome</keyword>
<reference evidence="2 3" key="1">
    <citation type="journal article" date="2019" name="Genome Biol. Evol.">
        <title>Insights into the evolution of the New World diploid cottons (Gossypium, subgenus Houzingenia) based on genome sequencing.</title>
        <authorList>
            <person name="Grover C.E."/>
            <person name="Arick M.A. 2nd"/>
            <person name="Thrash A."/>
            <person name="Conover J.L."/>
            <person name="Sanders W.S."/>
            <person name="Peterson D.G."/>
            <person name="Frelichowski J.E."/>
            <person name="Scheffler J.A."/>
            <person name="Scheffler B.E."/>
            <person name="Wendel J.F."/>
        </authorList>
    </citation>
    <scope>NUCLEOTIDE SEQUENCE [LARGE SCALE GENOMIC DNA]</scope>
    <source>
        <strain evidence="2">8</strain>
        <tissue evidence="2">Leaf</tissue>
    </source>
</reference>